<dbReference type="GO" id="GO:0006412">
    <property type="term" value="P:translation"/>
    <property type="evidence" value="ECO:0007669"/>
    <property type="project" value="InterPro"/>
</dbReference>
<evidence type="ECO:0000313" key="5">
    <source>
        <dbReference type="Proteomes" id="UP000192639"/>
    </source>
</evidence>
<dbReference type="Gene3D" id="3.40.1370.10">
    <property type="match status" value="1"/>
</dbReference>
<evidence type="ECO:0000256" key="1">
    <source>
        <dbReference type="ARBA" id="ARBA00010528"/>
    </source>
</evidence>
<reference evidence="4 5" key="1">
    <citation type="journal article" date="2017" name="Environ. Microbiol.">
        <title>Decay of the glycolytic pathway and adaptation to intranuclear parasitism within Enterocytozoonidae microsporidia.</title>
        <authorList>
            <person name="Wiredu Boakye D."/>
            <person name="Jaroenlak P."/>
            <person name="Prachumwat A."/>
            <person name="Williams T.A."/>
            <person name="Bateman K.S."/>
            <person name="Itsathitphaisarn O."/>
            <person name="Sritunyalucksana K."/>
            <person name="Paszkiewicz K.H."/>
            <person name="Moore K.A."/>
            <person name="Stentiford G.D."/>
            <person name="Williams B.A."/>
        </authorList>
    </citation>
    <scope>NUCLEOTIDE SEQUENCE [LARGE SCALE GENOMIC DNA]</scope>
    <source>
        <strain evidence="4 5">GB1</strain>
    </source>
</reference>
<keyword evidence="2 4" id="KW-0689">Ribosomal protein</keyword>
<dbReference type="InterPro" id="IPR002136">
    <property type="entry name" value="Ribosomal_uL4"/>
</dbReference>
<dbReference type="Pfam" id="PF00573">
    <property type="entry name" value="Ribosomal_L4"/>
    <property type="match status" value="1"/>
</dbReference>
<evidence type="ECO:0000256" key="3">
    <source>
        <dbReference type="ARBA" id="ARBA00023274"/>
    </source>
</evidence>
<dbReference type="InterPro" id="IPR045240">
    <property type="entry name" value="Ribosomal_uL4_euk/arch"/>
</dbReference>
<evidence type="ECO:0000256" key="2">
    <source>
        <dbReference type="ARBA" id="ARBA00022980"/>
    </source>
</evidence>
<comment type="caution">
    <text evidence="4">The sequence shown here is derived from an EMBL/GenBank/DDBJ whole genome shotgun (WGS) entry which is preliminary data.</text>
</comment>
<dbReference type="GO" id="GO:1990904">
    <property type="term" value="C:ribonucleoprotein complex"/>
    <property type="evidence" value="ECO:0007669"/>
    <property type="project" value="UniProtKB-KW"/>
</dbReference>
<name>A0A1Y1S9F6_9MICR</name>
<evidence type="ECO:0000313" key="4">
    <source>
        <dbReference type="EMBL" id="ORD95118.1"/>
    </source>
</evidence>
<gene>
    <name evidence="4" type="ORF">ECANGB1_2467</name>
</gene>
<dbReference type="GO" id="GO:0005840">
    <property type="term" value="C:ribosome"/>
    <property type="evidence" value="ECO:0007669"/>
    <property type="project" value="UniProtKB-KW"/>
</dbReference>
<organism evidence="4 5">
    <name type="scientific">Enterospora canceri</name>
    <dbReference type="NCBI Taxonomy" id="1081671"/>
    <lineage>
        <taxon>Eukaryota</taxon>
        <taxon>Fungi</taxon>
        <taxon>Fungi incertae sedis</taxon>
        <taxon>Microsporidia</taxon>
        <taxon>Enterocytozoonidae</taxon>
        <taxon>Enterospora</taxon>
    </lineage>
</organism>
<dbReference type="AlphaFoldDB" id="A0A1Y1S9F6"/>
<dbReference type="PANTHER" id="PTHR19431">
    <property type="entry name" value="60S RIBOSOMAL PROTEIN L4"/>
    <property type="match status" value="1"/>
</dbReference>
<proteinExistence type="inferred from homology"/>
<dbReference type="OrthoDB" id="10259785at2759"/>
<sequence>MGVAASANGAIVEGRGHVIKDVASLPLVVSDAISGLTKTRDAVEMLKNLKLGAELQKVKDSKTITCGKGKFRGRRYTRKTGLLLVHDQKSLPAFANIEGVELANVEHLNLLRLCPGGKLGRLILWTEGAFKRLESLFSNESKRGFEIPEKMVSCSDLDEYFYSPEIQSLITTPDLLPKGTCKKSAAEKKSVERAIAMW</sequence>
<dbReference type="InterPro" id="IPR023574">
    <property type="entry name" value="Ribosomal_uL4_dom_sf"/>
</dbReference>
<dbReference type="SUPFAM" id="SSF52166">
    <property type="entry name" value="Ribosomal protein L4"/>
    <property type="match status" value="1"/>
</dbReference>
<dbReference type="GO" id="GO:0003735">
    <property type="term" value="F:structural constituent of ribosome"/>
    <property type="evidence" value="ECO:0007669"/>
    <property type="project" value="InterPro"/>
</dbReference>
<keyword evidence="5" id="KW-1185">Reference proteome</keyword>
<dbReference type="EMBL" id="LWDP01000002">
    <property type="protein sequence ID" value="ORD95118.1"/>
    <property type="molecule type" value="Genomic_DNA"/>
</dbReference>
<accession>A0A1Y1S9F6</accession>
<dbReference type="VEuPathDB" id="MicrosporidiaDB:ECANGB1_2467"/>
<keyword evidence="3" id="KW-0687">Ribonucleoprotein</keyword>
<dbReference type="Proteomes" id="UP000192639">
    <property type="component" value="Unassembled WGS sequence"/>
</dbReference>
<protein>
    <submittedName>
        <fullName evidence="4">LSU ribosomal protein L1E</fullName>
    </submittedName>
</protein>
<comment type="similarity">
    <text evidence="1">Belongs to the universal ribosomal protein uL4 family.</text>
</comment>